<sequence>MTGAHDIGCMECMAIPQRASVQASGTMPVYRVYRGAKASRALRQRTSASKRSQ</sequence>
<evidence type="ECO:0000313" key="1">
    <source>
        <dbReference type="EMBL" id="MFK4448490.1"/>
    </source>
</evidence>
<dbReference type="Proteomes" id="UP001620514">
    <property type="component" value="Unassembled WGS sequence"/>
</dbReference>
<reference evidence="1 2" key="1">
    <citation type="submission" date="2024-11" db="EMBL/GenBank/DDBJ databases">
        <title>Using genomics to understand microbial adaptation to soil warming.</title>
        <authorList>
            <person name="Deangelis K.M. PhD."/>
        </authorList>
    </citation>
    <scope>NUCLEOTIDE SEQUENCE [LARGE SCALE GENOMIC DNA]</scope>
    <source>
        <strain evidence="1 2">GAS97</strain>
    </source>
</reference>
<accession>A0ABW8MXN9</accession>
<protein>
    <submittedName>
        <fullName evidence="1">Uncharacterized protein</fullName>
    </submittedName>
</protein>
<evidence type="ECO:0000313" key="2">
    <source>
        <dbReference type="Proteomes" id="UP001620514"/>
    </source>
</evidence>
<keyword evidence="2" id="KW-1185">Reference proteome</keyword>
<gene>
    <name evidence="1" type="ORF">ABH943_008534</name>
</gene>
<organism evidence="1 2">
    <name type="scientific">Caballeronia udeis</name>
    <dbReference type="NCBI Taxonomy" id="1232866"/>
    <lineage>
        <taxon>Bacteria</taxon>
        <taxon>Pseudomonadati</taxon>
        <taxon>Pseudomonadota</taxon>
        <taxon>Betaproteobacteria</taxon>
        <taxon>Burkholderiales</taxon>
        <taxon>Burkholderiaceae</taxon>
        <taxon>Caballeronia</taxon>
    </lineage>
</organism>
<proteinExistence type="predicted"/>
<dbReference type="EMBL" id="JBIYDN010000052">
    <property type="protein sequence ID" value="MFK4448490.1"/>
    <property type="molecule type" value="Genomic_DNA"/>
</dbReference>
<comment type="caution">
    <text evidence="1">The sequence shown here is derived from an EMBL/GenBank/DDBJ whole genome shotgun (WGS) entry which is preliminary data.</text>
</comment>
<name>A0ABW8MXN9_9BURK</name>